<name>A0A1E3AZK1_9FIRM</name>
<dbReference type="Proteomes" id="UP000094067">
    <property type="component" value="Unassembled WGS sequence"/>
</dbReference>
<evidence type="ECO:0000313" key="6">
    <source>
        <dbReference type="Proteomes" id="UP000094067"/>
    </source>
</evidence>
<dbReference type="Proteomes" id="UP000094271">
    <property type="component" value="Unassembled WGS sequence"/>
</dbReference>
<evidence type="ECO:0000256" key="1">
    <source>
        <dbReference type="SAM" id="Phobius"/>
    </source>
</evidence>
<evidence type="ECO:0008006" key="10">
    <source>
        <dbReference type="Google" id="ProtNLM"/>
    </source>
</evidence>
<reference evidence="4 7" key="3">
    <citation type="submission" date="2016-08" db="EMBL/GenBank/DDBJ databases">
        <authorList>
            <person name="Seilhamer J.J."/>
        </authorList>
    </citation>
    <scope>NUCLEOTIDE SEQUENCE [LARGE SCALE GENOMIC DNA]</scope>
    <source>
        <strain evidence="4 7">NML150140-1</strain>
    </source>
</reference>
<keyword evidence="1" id="KW-1133">Transmembrane helix</keyword>
<dbReference type="EMBL" id="MEHD01000047">
    <property type="protein sequence ID" value="ODR46895.1"/>
    <property type="molecule type" value="Genomic_DNA"/>
</dbReference>
<dbReference type="Pfam" id="PF14584">
    <property type="entry name" value="DUF4446"/>
    <property type="match status" value="1"/>
</dbReference>
<reference evidence="5 8" key="2">
    <citation type="submission" date="2016-08" db="EMBL/GenBank/DDBJ databases">
        <title>Characterization of Isolates of Eisenbergiella tayi Derived from Blood Cultures, Using Whole Genome Sequencing.</title>
        <authorList>
            <person name="Bernier A.-M."/>
            <person name="Burdz T."/>
            <person name="Wiebe D."/>
            <person name="Bernard K."/>
        </authorList>
    </citation>
    <scope>NUCLEOTIDE SEQUENCE [LARGE SCALE GENOMIC DNA]</scope>
    <source>
        <strain evidence="5 8">NML120146</strain>
    </source>
</reference>
<dbReference type="InterPro" id="IPR027981">
    <property type="entry name" value="DUF4446"/>
</dbReference>
<dbReference type="GeneID" id="93300240"/>
<evidence type="ECO:0000313" key="9">
    <source>
        <dbReference type="Proteomes" id="UP000095003"/>
    </source>
</evidence>
<dbReference type="EMBL" id="MCGH01000002">
    <property type="protein sequence ID" value="ODM04982.1"/>
    <property type="molecule type" value="Genomic_DNA"/>
</dbReference>
<dbReference type="PATRIC" id="fig|1432052.3.peg.2053"/>
<evidence type="ECO:0000313" key="8">
    <source>
        <dbReference type="Proteomes" id="UP000094869"/>
    </source>
</evidence>
<reference evidence="6 9" key="1">
    <citation type="submission" date="2016-07" db="EMBL/GenBank/DDBJ databases">
        <title>Characterization of isolates of Eisenbergiella tayi derived from blood cultures, using whole genome sequencing.</title>
        <authorList>
            <person name="Burdz T."/>
            <person name="Wiebe D."/>
            <person name="Huynh C."/>
            <person name="Bernard K."/>
        </authorList>
    </citation>
    <scope>NUCLEOTIDE SEQUENCE [LARGE SCALE GENOMIC DNA]</scope>
    <source>
        <strain evidence="2 6">NML 110608</strain>
        <strain evidence="3 9">NML 120489</strain>
    </source>
</reference>
<protein>
    <recommendedName>
        <fullName evidence="10">DUF4446 family protein</fullName>
    </recommendedName>
</protein>
<evidence type="ECO:0000313" key="7">
    <source>
        <dbReference type="Proteomes" id="UP000094271"/>
    </source>
</evidence>
<keyword evidence="1" id="KW-0472">Membrane</keyword>
<evidence type="ECO:0000313" key="4">
    <source>
        <dbReference type="EMBL" id="ODR46717.1"/>
    </source>
</evidence>
<evidence type="ECO:0000313" key="5">
    <source>
        <dbReference type="EMBL" id="ODR46895.1"/>
    </source>
</evidence>
<dbReference type="Proteomes" id="UP000094869">
    <property type="component" value="Unassembled WGS sequence"/>
</dbReference>
<keyword evidence="8" id="KW-1185">Reference proteome</keyword>
<sequence length="169" mass="18965">MSSGLMESMGLGGLDIAYVLIGMLVFILVLLVLIIIQFSKVSKLQKKLAKFMKGKEAKSLEEEIEGLYKDNDFIKKESDKNRKDIRDIQKRLEYCYQKVGIVKYDAFSQMGGQLSFCIALLNEKDDGFILNSVQSSDGCYTYTKEVKKGECAITLGAEEKEALDKAIGY</sequence>
<dbReference type="AlphaFoldDB" id="A0A1E3AZK1"/>
<evidence type="ECO:0000313" key="2">
    <source>
        <dbReference type="EMBL" id="ODM04982.1"/>
    </source>
</evidence>
<accession>A0A1E3AZK1</accession>
<keyword evidence="1" id="KW-0812">Transmembrane</keyword>
<dbReference type="Proteomes" id="UP000095003">
    <property type="component" value="Unassembled WGS sequence"/>
</dbReference>
<comment type="caution">
    <text evidence="3">The sequence shown here is derived from an EMBL/GenBank/DDBJ whole genome shotgun (WGS) entry which is preliminary data.</text>
</comment>
<feature type="transmembrane region" description="Helical" evidence="1">
    <location>
        <begin position="16"/>
        <end position="38"/>
    </location>
</feature>
<proteinExistence type="predicted"/>
<dbReference type="RefSeq" id="WP_009255058.1">
    <property type="nucleotide sequence ID" value="NZ_BAABXS010000002.1"/>
</dbReference>
<dbReference type="EMBL" id="MEHA01000023">
    <property type="protein sequence ID" value="ODR46717.1"/>
    <property type="molecule type" value="Genomic_DNA"/>
</dbReference>
<dbReference type="EMBL" id="MCGI01000001">
    <property type="protein sequence ID" value="ODM14152.1"/>
    <property type="molecule type" value="Genomic_DNA"/>
</dbReference>
<dbReference type="OrthoDB" id="5244042at2"/>
<evidence type="ECO:0000313" key="3">
    <source>
        <dbReference type="EMBL" id="ODM14152.1"/>
    </source>
</evidence>
<organism evidence="3 9">
    <name type="scientific">Eisenbergiella tayi</name>
    <dbReference type="NCBI Taxonomy" id="1432052"/>
    <lineage>
        <taxon>Bacteria</taxon>
        <taxon>Bacillati</taxon>
        <taxon>Bacillota</taxon>
        <taxon>Clostridia</taxon>
        <taxon>Lachnospirales</taxon>
        <taxon>Lachnospiraceae</taxon>
        <taxon>Eisenbergiella</taxon>
    </lineage>
</organism>
<gene>
    <name evidence="3" type="ORF">BEH84_01873</name>
    <name evidence="4" type="ORF">BEI59_24835</name>
    <name evidence="2" type="ORF">BEI61_00865</name>
    <name evidence="5" type="ORF">BEI63_27025</name>
</gene>